<feature type="transmembrane region" description="Helical" evidence="10">
    <location>
        <begin position="6"/>
        <end position="27"/>
    </location>
</feature>
<dbReference type="Gene3D" id="3.30.565.10">
    <property type="entry name" value="Histidine kinase-like ATPase, C-terminal domain"/>
    <property type="match status" value="1"/>
</dbReference>
<evidence type="ECO:0000256" key="10">
    <source>
        <dbReference type="SAM" id="Phobius"/>
    </source>
</evidence>
<name>A0A2H0LNR2_9BACT</name>
<feature type="transmembrane region" description="Helical" evidence="10">
    <location>
        <begin position="141"/>
        <end position="162"/>
    </location>
</feature>
<proteinExistence type="predicted"/>
<dbReference type="Pfam" id="PF16927">
    <property type="entry name" value="HisKA_7TM"/>
    <property type="match status" value="1"/>
</dbReference>
<dbReference type="InterPro" id="IPR036097">
    <property type="entry name" value="HisK_dim/P_sf"/>
</dbReference>
<dbReference type="InterPro" id="IPR005467">
    <property type="entry name" value="His_kinase_dom"/>
</dbReference>
<keyword evidence="4" id="KW-0808">Transferase</keyword>
<dbReference type="GO" id="GO:0005524">
    <property type="term" value="F:ATP binding"/>
    <property type="evidence" value="ECO:0007669"/>
    <property type="project" value="UniProtKB-KW"/>
</dbReference>
<evidence type="ECO:0000256" key="3">
    <source>
        <dbReference type="ARBA" id="ARBA00022553"/>
    </source>
</evidence>
<evidence type="ECO:0000256" key="9">
    <source>
        <dbReference type="SAM" id="Coils"/>
    </source>
</evidence>
<evidence type="ECO:0000313" key="12">
    <source>
        <dbReference type="EMBL" id="PIQ86082.1"/>
    </source>
</evidence>
<keyword evidence="8" id="KW-0902">Two-component regulatory system</keyword>
<dbReference type="SUPFAM" id="SSF47384">
    <property type="entry name" value="Homodimeric domain of signal transducing histidine kinase"/>
    <property type="match status" value="1"/>
</dbReference>
<evidence type="ECO:0000256" key="4">
    <source>
        <dbReference type="ARBA" id="ARBA00022679"/>
    </source>
</evidence>
<dbReference type="PRINTS" id="PR00344">
    <property type="entry name" value="BCTRLSENSOR"/>
</dbReference>
<dbReference type="SUPFAM" id="SSF55781">
    <property type="entry name" value="GAF domain-like"/>
    <property type="match status" value="1"/>
</dbReference>
<evidence type="ECO:0000256" key="8">
    <source>
        <dbReference type="ARBA" id="ARBA00023012"/>
    </source>
</evidence>
<protein>
    <recommendedName>
        <fullName evidence="2">histidine kinase</fullName>
        <ecNumber evidence="2">2.7.13.3</ecNumber>
    </recommendedName>
</protein>
<dbReference type="InterPro" id="IPR003594">
    <property type="entry name" value="HATPase_dom"/>
</dbReference>
<evidence type="ECO:0000256" key="7">
    <source>
        <dbReference type="ARBA" id="ARBA00022840"/>
    </source>
</evidence>
<feature type="transmembrane region" description="Helical" evidence="10">
    <location>
        <begin position="238"/>
        <end position="259"/>
    </location>
</feature>
<feature type="transmembrane region" description="Helical" evidence="10">
    <location>
        <begin position="39"/>
        <end position="59"/>
    </location>
</feature>
<keyword evidence="7" id="KW-0067">ATP-binding</keyword>
<evidence type="ECO:0000313" key="13">
    <source>
        <dbReference type="Proteomes" id="UP000230859"/>
    </source>
</evidence>
<keyword evidence="6" id="KW-0418">Kinase</keyword>
<dbReference type="Proteomes" id="UP000230859">
    <property type="component" value="Unassembled WGS sequence"/>
</dbReference>
<evidence type="ECO:0000256" key="6">
    <source>
        <dbReference type="ARBA" id="ARBA00022777"/>
    </source>
</evidence>
<organism evidence="12 13">
    <name type="scientific">Candidatus Abzuiibacterium crystallinum</name>
    <dbReference type="NCBI Taxonomy" id="1974748"/>
    <lineage>
        <taxon>Bacteria</taxon>
        <taxon>Pseudomonadati</taxon>
        <taxon>Candidatus Omnitrophota</taxon>
        <taxon>Candidatus Abzuiibacterium</taxon>
    </lineage>
</organism>
<dbReference type="InterPro" id="IPR036890">
    <property type="entry name" value="HATPase_C_sf"/>
</dbReference>
<keyword evidence="5" id="KW-0547">Nucleotide-binding</keyword>
<dbReference type="InterPro" id="IPR031621">
    <property type="entry name" value="HisKA_7TM"/>
</dbReference>
<dbReference type="Pfam" id="PF02518">
    <property type="entry name" value="HATPase_c"/>
    <property type="match status" value="1"/>
</dbReference>
<dbReference type="AlphaFoldDB" id="A0A2H0LNR2"/>
<dbReference type="PROSITE" id="PS50109">
    <property type="entry name" value="HIS_KIN"/>
    <property type="match status" value="1"/>
</dbReference>
<accession>A0A2H0LNR2</accession>
<dbReference type="EC" id="2.7.13.3" evidence="2"/>
<dbReference type="EMBL" id="PCVY01000051">
    <property type="protein sequence ID" value="PIQ86082.1"/>
    <property type="molecule type" value="Genomic_DNA"/>
</dbReference>
<dbReference type="InterPro" id="IPR029016">
    <property type="entry name" value="GAF-like_dom_sf"/>
</dbReference>
<feature type="domain" description="Histidine kinase" evidence="11">
    <location>
        <begin position="543"/>
        <end position="766"/>
    </location>
</feature>
<dbReference type="SUPFAM" id="SSF55874">
    <property type="entry name" value="ATPase domain of HSP90 chaperone/DNA topoisomerase II/histidine kinase"/>
    <property type="match status" value="1"/>
</dbReference>
<gene>
    <name evidence="12" type="ORF">COV74_06120</name>
</gene>
<dbReference type="CDD" id="cd00082">
    <property type="entry name" value="HisKA"/>
    <property type="match status" value="1"/>
</dbReference>
<feature type="transmembrane region" description="Helical" evidence="10">
    <location>
        <begin position="174"/>
        <end position="196"/>
    </location>
</feature>
<reference evidence="12 13" key="1">
    <citation type="submission" date="2017-09" db="EMBL/GenBank/DDBJ databases">
        <title>Depth-based differentiation of microbial function through sediment-hosted aquifers and enrichment of novel symbionts in the deep terrestrial subsurface.</title>
        <authorList>
            <person name="Probst A.J."/>
            <person name="Ladd B."/>
            <person name="Jarett J.K."/>
            <person name="Geller-Mcgrath D.E."/>
            <person name="Sieber C.M."/>
            <person name="Emerson J.B."/>
            <person name="Anantharaman K."/>
            <person name="Thomas B.C."/>
            <person name="Malmstrom R."/>
            <person name="Stieglmeier M."/>
            <person name="Klingl A."/>
            <person name="Woyke T."/>
            <person name="Ryan C.M."/>
            <person name="Banfield J.F."/>
        </authorList>
    </citation>
    <scope>NUCLEOTIDE SEQUENCE [LARGE SCALE GENOMIC DNA]</scope>
    <source>
        <strain evidence="12">CG11_big_fil_rev_8_21_14_0_20_45_26</strain>
    </source>
</reference>
<evidence type="ECO:0000256" key="5">
    <source>
        <dbReference type="ARBA" id="ARBA00022741"/>
    </source>
</evidence>
<feature type="transmembrane region" description="Helical" evidence="10">
    <location>
        <begin position="102"/>
        <end position="121"/>
    </location>
</feature>
<dbReference type="Gene3D" id="1.10.287.130">
    <property type="match status" value="1"/>
</dbReference>
<feature type="coiled-coil region" evidence="9">
    <location>
        <begin position="493"/>
        <end position="531"/>
    </location>
</feature>
<sequence length="782" mass="89476">MNPLAVNHIFGFSLISIVLPIIAWLVFFNRSKHELNRSFTAYILSITWWAFFTIFMILAPSHEWGLFWDRMCLSGTVFIPSTLFHFVTVFSHNQSRLKKVILANYFISFIFLIILWATRFFVYDVAPKFGMNYFTIPGPAYIFFIFFFLECVIISVTQLWTYQKRASTPILKKQALYLFWFSVIGYLGGSCNYLLVYDINLPGVAETSNYGVLILSVSIAYIIFRYQFLDIQLIIRRTVIFAGLTSFVFGVFAFVTFVVQDILGAYLPVGRMTTTFVSVLLIVLGYDPLRQLLIHITDRFLFQRKFDYQKLLRDASQGMSKIKSLDHLCRLVTHFITMRVRVKNAGVLSREIGTDNFYFNYGRGYQSPPLLKIINTKDPLIRYLLEEQEPIDIDRATELMEGRDDEGPRPHKPRSKHDYETIRNRMLILKAAACIPSFLGSELRNILILGEKKSGEHFTDDDLNVLYTLAQESAIAIENARLYDEAIFKSKELQTINNELEVAQSNLIKALNETELANKRLQDTQAQLIHEQKMATLGRLASSVGHEVNNPLTILSMNVSRAILKYRKNQHLKVAEILDIFQKMEQNIGRIKAVVNTLTGLLKKSEKGKFEPLSLKLVLEETLPLVQFQTYLDNLSGTEVEFDIPGNTPLIRGDLERLQEVFLNLFINAYHAMQGRRERQIFVKAYLKPDNGKMVLVEFTDNGCGMAEDVAKKIFNYGFTTKPVGKGSGLGLYMCRYIIELHGGDINVRSKPGEGTTFSISLPIYEEESSIGIEEQLGTKGK</sequence>
<evidence type="ECO:0000259" key="11">
    <source>
        <dbReference type="PROSITE" id="PS50109"/>
    </source>
</evidence>
<feature type="transmembrane region" description="Helical" evidence="10">
    <location>
        <begin position="208"/>
        <end position="226"/>
    </location>
</feature>
<keyword evidence="9" id="KW-0175">Coiled coil</keyword>
<evidence type="ECO:0000256" key="1">
    <source>
        <dbReference type="ARBA" id="ARBA00000085"/>
    </source>
</evidence>
<dbReference type="InterPro" id="IPR004358">
    <property type="entry name" value="Sig_transdc_His_kin-like_C"/>
</dbReference>
<keyword evidence="10" id="KW-0472">Membrane</keyword>
<dbReference type="GO" id="GO:0000155">
    <property type="term" value="F:phosphorelay sensor kinase activity"/>
    <property type="evidence" value="ECO:0007669"/>
    <property type="project" value="InterPro"/>
</dbReference>
<dbReference type="PANTHER" id="PTHR43065">
    <property type="entry name" value="SENSOR HISTIDINE KINASE"/>
    <property type="match status" value="1"/>
</dbReference>
<dbReference type="PANTHER" id="PTHR43065:SF10">
    <property type="entry name" value="PEROXIDE STRESS-ACTIVATED HISTIDINE KINASE MAK3"/>
    <property type="match status" value="1"/>
</dbReference>
<dbReference type="SMART" id="SM00387">
    <property type="entry name" value="HATPase_c"/>
    <property type="match status" value="1"/>
</dbReference>
<keyword evidence="3" id="KW-0597">Phosphoprotein</keyword>
<feature type="transmembrane region" description="Helical" evidence="10">
    <location>
        <begin position="71"/>
        <end position="90"/>
    </location>
</feature>
<keyword evidence="10" id="KW-0812">Transmembrane</keyword>
<keyword evidence="10" id="KW-1133">Transmembrane helix</keyword>
<dbReference type="Gene3D" id="3.30.450.40">
    <property type="match status" value="1"/>
</dbReference>
<dbReference type="InterPro" id="IPR003661">
    <property type="entry name" value="HisK_dim/P_dom"/>
</dbReference>
<comment type="caution">
    <text evidence="12">The sequence shown here is derived from an EMBL/GenBank/DDBJ whole genome shotgun (WGS) entry which is preliminary data.</text>
</comment>
<comment type="catalytic activity">
    <reaction evidence="1">
        <text>ATP + protein L-histidine = ADP + protein N-phospho-L-histidine.</text>
        <dbReference type="EC" id="2.7.13.3"/>
    </reaction>
</comment>
<evidence type="ECO:0000256" key="2">
    <source>
        <dbReference type="ARBA" id="ARBA00012438"/>
    </source>
</evidence>